<feature type="region of interest" description="Disordered" evidence="1">
    <location>
        <begin position="162"/>
        <end position="223"/>
    </location>
</feature>
<organism evidence="2 3">
    <name type="scientific">Micromonas commoda (strain RCC299 / NOUM17 / CCMP2709)</name>
    <name type="common">Picoplanktonic green alga</name>
    <dbReference type="NCBI Taxonomy" id="296587"/>
    <lineage>
        <taxon>Eukaryota</taxon>
        <taxon>Viridiplantae</taxon>
        <taxon>Chlorophyta</taxon>
        <taxon>Mamiellophyceae</taxon>
        <taxon>Mamiellales</taxon>
        <taxon>Mamiellaceae</taxon>
        <taxon>Micromonas</taxon>
    </lineage>
</organism>
<dbReference type="OMA" id="WEANYED"/>
<feature type="compositionally biased region" description="Low complexity" evidence="1">
    <location>
        <begin position="211"/>
        <end position="222"/>
    </location>
</feature>
<evidence type="ECO:0000313" key="2">
    <source>
        <dbReference type="EMBL" id="ACO67426.1"/>
    </source>
</evidence>
<dbReference type="AlphaFoldDB" id="C1EH14"/>
<evidence type="ECO:0000313" key="3">
    <source>
        <dbReference type="Proteomes" id="UP000002009"/>
    </source>
</evidence>
<dbReference type="KEGG" id="mis:MICPUN_109474"/>
<feature type="compositionally biased region" description="Basic and acidic residues" evidence="1">
    <location>
        <begin position="40"/>
        <end position="49"/>
    </location>
</feature>
<gene>
    <name evidence="2" type="ORF">MICPUN_109474</name>
</gene>
<evidence type="ECO:0000256" key="1">
    <source>
        <dbReference type="SAM" id="MobiDB-lite"/>
    </source>
</evidence>
<protein>
    <submittedName>
        <fullName evidence="2">Uncharacterized protein</fullName>
    </submittedName>
</protein>
<keyword evidence="3" id="KW-1185">Reference proteome</keyword>
<accession>C1EH14</accession>
<dbReference type="EMBL" id="CP001332">
    <property type="protein sequence ID" value="ACO67426.1"/>
    <property type="molecule type" value="Genomic_DNA"/>
</dbReference>
<reference evidence="2 3" key="1">
    <citation type="journal article" date="2009" name="Science">
        <title>Green evolution and dynamic adaptations revealed by genomes of the marine picoeukaryotes Micromonas.</title>
        <authorList>
            <person name="Worden A.Z."/>
            <person name="Lee J.H."/>
            <person name="Mock T."/>
            <person name="Rouze P."/>
            <person name="Simmons M.P."/>
            <person name="Aerts A.L."/>
            <person name="Allen A.E."/>
            <person name="Cuvelier M.L."/>
            <person name="Derelle E."/>
            <person name="Everett M.V."/>
            <person name="Foulon E."/>
            <person name="Grimwood J."/>
            <person name="Gundlach H."/>
            <person name="Henrissat B."/>
            <person name="Napoli C."/>
            <person name="McDonald S.M."/>
            <person name="Parker M.S."/>
            <person name="Rombauts S."/>
            <person name="Salamov A."/>
            <person name="Von Dassow P."/>
            <person name="Badger J.H."/>
            <person name="Coutinho P.M."/>
            <person name="Demir E."/>
            <person name="Dubchak I."/>
            <person name="Gentemann C."/>
            <person name="Eikrem W."/>
            <person name="Gready J.E."/>
            <person name="John U."/>
            <person name="Lanier W."/>
            <person name="Lindquist E.A."/>
            <person name="Lucas S."/>
            <person name="Mayer K.F."/>
            <person name="Moreau H."/>
            <person name="Not F."/>
            <person name="Otillar R."/>
            <person name="Panaud O."/>
            <person name="Pangilinan J."/>
            <person name="Paulsen I."/>
            <person name="Piegu B."/>
            <person name="Poliakov A."/>
            <person name="Robbens S."/>
            <person name="Schmutz J."/>
            <person name="Toulza E."/>
            <person name="Wyss T."/>
            <person name="Zelensky A."/>
            <person name="Zhou K."/>
            <person name="Armbrust E.V."/>
            <person name="Bhattacharya D."/>
            <person name="Goodenough U.W."/>
            <person name="Van de Peer Y."/>
            <person name="Grigoriev I.V."/>
        </authorList>
    </citation>
    <scope>NUCLEOTIDE SEQUENCE [LARGE SCALE GENOMIC DNA]</scope>
    <source>
        <strain evidence="3">RCC299 / NOUM17</strain>
    </source>
</reference>
<name>C1EH14_MICCC</name>
<dbReference type="GeneID" id="8248891"/>
<feature type="region of interest" description="Disordered" evidence="1">
    <location>
        <begin position="31"/>
        <end position="85"/>
    </location>
</feature>
<dbReference type="Proteomes" id="UP000002009">
    <property type="component" value="Chromosome 14"/>
</dbReference>
<proteinExistence type="predicted"/>
<sequence>MLRAAALRALSGALASTSARSGAMRSFATCGASRATGGRPGDDDGHDPFGDCTSSGWEGTEGADADADAAGGSTARTHPTTHDDGWEANFEDLMAMEDSYGSGVEDLSTAAMEMANARMAEQKRLQEEMRRLRGIQPGDRVRVRVRHGAPYPDPIKRYHYTSPFGGAGLGHDPSARGKGATAADADDNHDAPGGGDDEGGQRESSKGIASKGDAATGTTTKGDAARRWKIVVEIGYVVCTRGDRVGVKRNGHPEDTETSFPTYPKSWVEVLNVGEMWDIKTGPRNLGAFASEEDYAQAQAAWAEATNFGNDAGAPSGRAKAAER</sequence>
<dbReference type="OrthoDB" id="498577at2759"/>
<dbReference type="RefSeq" id="XP_002506168.1">
    <property type="nucleotide sequence ID" value="XM_002506122.1"/>
</dbReference>
<dbReference type="InParanoid" id="C1EH14"/>